<dbReference type="HOGENOM" id="CLU_506411_0_0_1"/>
<dbReference type="GeneID" id="8444863"/>
<organism evidence="3 4">
    <name type="scientific">Uncinocarpus reesii (strain UAMH 1704)</name>
    <dbReference type="NCBI Taxonomy" id="336963"/>
    <lineage>
        <taxon>Eukaryota</taxon>
        <taxon>Fungi</taxon>
        <taxon>Dikarya</taxon>
        <taxon>Ascomycota</taxon>
        <taxon>Pezizomycotina</taxon>
        <taxon>Eurotiomycetes</taxon>
        <taxon>Eurotiomycetidae</taxon>
        <taxon>Onygenales</taxon>
        <taxon>Onygenaceae</taxon>
        <taxon>Uncinocarpus</taxon>
    </lineage>
</organism>
<evidence type="ECO:0000256" key="2">
    <source>
        <dbReference type="SAM" id="SignalP"/>
    </source>
</evidence>
<proteinExistence type="predicted"/>
<evidence type="ECO:0000256" key="1">
    <source>
        <dbReference type="SAM" id="MobiDB-lite"/>
    </source>
</evidence>
<dbReference type="Proteomes" id="UP000002058">
    <property type="component" value="Unassembled WGS sequence"/>
</dbReference>
<dbReference type="OrthoDB" id="3886018at2759"/>
<dbReference type="KEGG" id="ure:UREG_00213"/>
<sequence>MRLSLTAFLLLQHVFEPCDANPLKLLPRATTERATPVVVTTTRDGSTYKQTYSPTVLTAYATATGPTTITTTNDAGKAILIGIFAGGLAWVGVGLAGAGPKFIPPPPTPPPGPPPPPEPDTPKDPDDDGPKETTSTYMNNKPAQTATFNIKKKEWKKYDVIFEKPIHAPYEMTNCAEASGPTVDRSRAVDKIKGFCKQYKDKKVDDKGFEEAPDMGRGIVLSLSAKLNPICPAKLAHSLRQGDCEWLLKACLDNCDTKSQKKHGSIVKDGCQIWGAVAQEYEGDLECQKERRVDGDLGVKREYLRESIKDFCGNFADKSVKPKSPFRREYFYETGNSAATLEVAYNSDECSADKIPEYDVDKAACERFLTKAVDGCDTNTQTAKYGGSVGDHCGVFRLKTRNVEKVYCGASDRPGPTTMSRQAALEAIPKLCGPELEVDPDYKYNDEFSQYTPDGYGRNTVVVGNIAINMQAGWTGEKDCPKPKRFKMVKEDCERKLKTILDDCDTKTTSKKHGGSLLDKTPHGCVLWVFDAQKATND</sequence>
<dbReference type="OMA" id="EAIDHIC"/>
<feature type="signal peptide" evidence="2">
    <location>
        <begin position="1"/>
        <end position="20"/>
    </location>
</feature>
<evidence type="ECO:0000313" key="4">
    <source>
        <dbReference type="Proteomes" id="UP000002058"/>
    </source>
</evidence>
<dbReference type="InParanoid" id="C4JKZ8"/>
<feature type="chain" id="PRO_5002939342" evidence="2">
    <location>
        <begin position="21"/>
        <end position="538"/>
    </location>
</feature>
<dbReference type="eggNOG" id="ENOG502RH5W">
    <property type="taxonomic scope" value="Eukaryota"/>
</dbReference>
<protein>
    <submittedName>
        <fullName evidence="3">Uncharacterized protein</fullName>
    </submittedName>
</protein>
<feature type="region of interest" description="Disordered" evidence="1">
    <location>
        <begin position="101"/>
        <end position="141"/>
    </location>
</feature>
<dbReference type="EMBL" id="CH476615">
    <property type="protein sequence ID" value="EEP75367.1"/>
    <property type="molecule type" value="Genomic_DNA"/>
</dbReference>
<keyword evidence="2" id="KW-0732">Signal</keyword>
<dbReference type="VEuPathDB" id="FungiDB:UREG_00213"/>
<feature type="compositionally biased region" description="Pro residues" evidence="1">
    <location>
        <begin position="102"/>
        <end position="119"/>
    </location>
</feature>
<keyword evidence="4" id="KW-1185">Reference proteome</keyword>
<feature type="compositionally biased region" description="Basic and acidic residues" evidence="1">
    <location>
        <begin position="120"/>
        <end position="131"/>
    </location>
</feature>
<evidence type="ECO:0000313" key="3">
    <source>
        <dbReference type="EMBL" id="EEP75367.1"/>
    </source>
</evidence>
<gene>
    <name evidence="3" type="ORF">UREG_00213</name>
</gene>
<dbReference type="RefSeq" id="XP_002540700.1">
    <property type="nucleotide sequence ID" value="XM_002540654.1"/>
</dbReference>
<dbReference type="AlphaFoldDB" id="C4JKZ8"/>
<reference evidence="4" key="1">
    <citation type="journal article" date="2009" name="Genome Res.">
        <title>Comparative genomic analyses of the human fungal pathogens Coccidioides and their relatives.</title>
        <authorList>
            <person name="Sharpton T.J."/>
            <person name="Stajich J.E."/>
            <person name="Rounsley S.D."/>
            <person name="Gardner M.J."/>
            <person name="Wortman J.R."/>
            <person name="Jordar V.S."/>
            <person name="Maiti R."/>
            <person name="Kodira C.D."/>
            <person name="Neafsey D.E."/>
            <person name="Zeng Q."/>
            <person name="Hung C.-Y."/>
            <person name="McMahan C."/>
            <person name="Muszewska A."/>
            <person name="Grynberg M."/>
            <person name="Mandel M.A."/>
            <person name="Kellner E.M."/>
            <person name="Barker B.M."/>
            <person name="Galgiani J.N."/>
            <person name="Orbach M.J."/>
            <person name="Kirkland T.N."/>
            <person name="Cole G.T."/>
            <person name="Henn M.R."/>
            <person name="Birren B.W."/>
            <person name="Taylor J.W."/>
        </authorList>
    </citation>
    <scope>NUCLEOTIDE SEQUENCE [LARGE SCALE GENOMIC DNA]</scope>
    <source>
        <strain evidence="4">UAMH 1704</strain>
    </source>
</reference>
<accession>C4JKZ8</accession>
<name>C4JKZ8_UNCRE</name>